<keyword evidence="2" id="KW-1185">Reference proteome</keyword>
<dbReference type="InParanoid" id="A0A068V2Q6"/>
<dbReference type="AlphaFoldDB" id="A0A068V2Q6"/>
<accession>A0A068V2Q6</accession>
<protein>
    <submittedName>
        <fullName evidence="1">Uncharacterized protein</fullName>
    </submittedName>
</protein>
<evidence type="ECO:0000313" key="1">
    <source>
        <dbReference type="EMBL" id="CDP14769.1"/>
    </source>
</evidence>
<name>A0A068V2Q6_COFCA</name>
<organism evidence="1 2">
    <name type="scientific">Coffea canephora</name>
    <name type="common">Robusta coffee</name>
    <dbReference type="NCBI Taxonomy" id="49390"/>
    <lineage>
        <taxon>Eukaryota</taxon>
        <taxon>Viridiplantae</taxon>
        <taxon>Streptophyta</taxon>
        <taxon>Embryophyta</taxon>
        <taxon>Tracheophyta</taxon>
        <taxon>Spermatophyta</taxon>
        <taxon>Magnoliopsida</taxon>
        <taxon>eudicotyledons</taxon>
        <taxon>Gunneridae</taxon>
        <taxon>Pentapetalae</taxon>
        <taxon>asterids</taxon>
        <taxon>lamiids</taxon>
        <taxon>Gentianales</taxon>
        <taxon>Rubiaceae</taxon>
        <taxon>Ixoroideae</taxon>
        <taxon>Gardenieae complex</taxon>
        <taxon>Bertiereae - Coffeeae clade</taxon>
        <taxon>Coffeeae</taxon>
        <taxon>Coffea</taxon>
    </lineage>
</organism>
<dbReference type="EMBL" id="HG739175">
    <property type="protein sequence ID" value="CDP14769.1"/>
    <property type="molecule type" value="Genomic_DNA"/>
</dbReference>
<gene>
    <name evidence="1" type="ORF">GSCOC_T00042220001</name>
</gene>
<evidence type="ECO:0000313" key="2">
    <source>
        <dbReference type="Proteomes" id="UP000295252"/>
    </source>
</evidence>
<reference evidence="2" key="1">
    <citation type="journal article" date="2014" name="Science">
        <title>The coffee genome provides insight into the convergent evolution of caffeine biosynthesis.</title>
        <authorList>
            <person name="Denoeud F."/>
            <person name="Carretero-Paulet L."/>
            <person name="Dereeper A."/>
            <person name="Droc G."/>
            <person name="Guyot R."/>
            <person name="Pietrella M."/>
            <person name="Zheng C."/>
            <person name="Alberti A."/>
            <person name="Anthony F."/>
            <person name="Aprea G."/>
            <person name="Aury J.M."/>
            <person name="Bento P."/>
            <person name="Bernard M."/>
            <person name="Bocs S."/>
            <person name="Campa C."/>
            <person name="Cenci A."/>
            <person name="Combes M.C."/>
            <person name="Crouzillat D."/>
            <person name="Da Silva C."/>
            <person name="Daddiego L."/>
            <person name="De Bellis F."/>
            <person name="Dussert S."/>
            <person name="Garsmeur O."/>
            <person name="Gayraud T."/>
            <person name="Guignon V."/>
            <person name="Jahn K."/>
            <person name="Jamilloux V."/>
            <person name="Joet T."/>
            <person name="Labadie K."/>
            <person name="Lan T."/>
            <person name="Leclercq J."/>
            <person name="Lepelley M."/>
            <person name="Leroy T."/>
            <person name="Li L.T."/>
            <person name="Librado P."/>
            <person name="Lopez L."/>
            <person name="Munoz A."/>
            <person name="Noel B."/>
            <person name="Pallavicini A."/>
            <person name="Perrotta G."/>
            <person name="Poncet V."/>
            <person name="Pot D."/>
            <person name="Priyono X."/>
            <person name="Rigoreau M."/>
            <person name="Rouard M."/>
            <person name="Rozas J."/>
            <person name="Tranchant-Dubreuil C."/>
            <person name="VanBuren R."/>
            <person name="Zhang Q."/>
            <person name="Andrade A.C."/>
            <person name="Argout X."/>
            <person name="Bertrand B."/>
            <person name="de Kochko A."/>
            <person name="Graziosi G."/>
            <person name="Henry R.J."/>
            <person name="Jayarama X."/>
            <person name="Ming R."/>
            <person name="Nagai C."/>
            <person name="Rounsley S."/>
            <person name="Sankoff D."/>
            <person name="Giuliano G."/>
            <person name="Albert V.A."/>
            <person name="Wincker P."/>
            <person name="Lashermes P."/>
        </authorList>
    </citation>
    <scope>NUCLEOTIDE SEQUENCE [LARGE SCALE GENOMIC DNA]</scope>
    <source>
        <strain evidence="2">cv. DH200-94</strain>
    </source>
</reference>
<dbReference type="Proteomes" id="UP000295252">
    <property type="component" value="Chromosome VII"/>
</dbReference>
<proteinExistence type="predicted"/>
<dbReference type="Gramene" id="CDP14769">
    <property type="protein sequence ID" value="CDP14769"/>
    <property type="gene ID" value="GSCOC_T00042220001"/>
</dbReference>
<sequence>MLLSCLPACSAPWCTSLLRYPVLFIRCCLGFAVPRFGVTHHWYGRHSLASLTDLELWLWGLSSFPPPKARRTSVLRVLRVSVV</sequence>